<evidence type="ECO:0000256" key="1">
    <source>
        <dbReference type="ARBA" id="ARBA00022729"/>
    </source>
</evidence>
<evidence type="ECO:0000259" key="6">
    <source>
        <dbReference type="SMART" id="SM00406"/>
    </source>
</evidence>
<keyword evidence="1 5" id="KW-0732">Signal</keyword>
<dbReference type="OMA" id="AKMDCIP"/>
<dbReference type="GO" id="GO:0005886">
    <property type="term" value="C:plasma membrane"/>
    <property type="evidence" value="ECO:0000318"/>
    <property type="project" value="GO_Central"/>
</dbReference>
<feature type="domain" description="Immunoglobulin V-set" evidence="6">
    <location>
        <begin position="37"/>
        <end position="108"/>
    </location>
</feature>
<evidence type="ECO:0000256" key="2">
    <source>
        <dbReference type="ARBA" id="ARBA00022859"/>
    </source>
</evidence>
<dbReference type="InterPro" id="IPR013106">
    <property type="entry name" value="Ig_V-set"/>
</dbReference>
<dbReference type="Pfam" id="PF07686">
    <property type="entry name" value="V-set"/>
    <property type="match status" value="1"/>
</dbReference>
<keyword evidence="4" id="KW-0393">Immunoglobulin domain</keyword>
<gene>
    <name evidence="9" type="primary">ENSRNOG00000069261</name>
</gene>
<evidence type="ECO:0000313" key="7">
    <source>
        <dbReference type="Ensembl" id="ENSRNOP00000088656.2"/>
    </source>
</evidence>
<dbReference type="GO" id="GO:0007166">
    <property type="term" value="P:cell surface receptor signaling pathway"/>
    <property type="evidence" value="ECO:0000318"/>
    <property type="project" value="GO_Central"/>
</dbReference>
<dbReference type="AGR" id="RGD:150343161"/>
<evidence type="ECO:0000256" key="4">
    <source>
        <dbReference type="ARBA" id="ARBA00023319"/>
    </source>
</evidence>
<proteinExistence type="predicted"/>
<dbReference type="RGD" id="150343161">
    <property type="gene designation" value="ENSRNOG00000069261"/>
</dbReference>
<accession>A0A8I6A6L9</accession>
<evidence type="ECO:0000256" key="3">
    <source>
        <dbReference type="ARBA" id="ARBA00023130"/>
    </source>
</evidence>
<dbReference type="Proteomes" id="UP000002494">
    <property type="component" value="Chromosome 4"/>
</dbReference>
<organism evidence="7 8">
    <name type="scientific">Rattus norvegicus</name>
    <name type="common">Rat</name>
    <dbReference type="NCBI Taxonomy" id="10116"/>
    <lineage>
        <taxon>Eukaryota</taxon>
        <taxon>Metazoa</taxon>
        <taxon>Chordata</taxon>
        <taxon>Craniata</taxon>
        <taxon>Vertebrata</taxon>
        <taxon>Euteleostomi</taxon>
        <taxon>Mammalia</taxon>
        <taxon>Eutheria</taxon>
        <taxon>Euarchontoglires</taxon>
        <taxon>Glires</taxon>
        <taxon>Rodentia</taxon>
        <taxon>Myomorpha</taxon>
        <taxon>Muroidea</taxon>
        <taxon>Muridae</taxon>
        <taxon>Murinae</taxon>
        <taxon>Rattus</taxon>
    </lineage>
</organism>
<reference evidence="7" key="3">
    <citation type="submission" date="2025-09" db="UniProtKB">
        <authorList>
            <consortium name="Ensembl"/>
        </authorList>
    </citation>
    <scope>IDENTIFICATION</scope>
    <source>
        <strain evidence="7">Brown Norway</strain>
    </source>
</reference>
<keyword evidence="3" id="KW-1064">Adaptive immunity</keyword>
<sequence length="140" mass="15991">MDAQLVCCVALCLLGAGSFDAAVIQTPRHLIKMKGQQVEMNCNPEKDHPAVFWYQQKQSKELKFLIYFQNQRPVDQIDMVKERFSAEWPSNSLCSLKIRDSALYFCASSLYTALKCTSPSAHKLVWTQLRKWVMPETGGQ</sequence>
<dbReference type="PANTHER" id="PTHR23268:SF120">
    <property type="entry name" value="IG-LIKE DOMAIN-CONTAINING PROTEIN"/>
    <property type="match status" value="1"/>
</dbReference>
<evidence type="ECO:0000313" key="9">
    <source>
        <dbReference type="RGD" id="150343161"/>
    </source>
</evidence>
<dbReference type="InterPro" id="IPR050413">
    <property type="entry name" value="TCR_beta_variable"/>
</dbReference>
<dbReference type="PANTHER" id="PTHR23268">
    <property type="entry name" value="T-CELL RECEPTOR BETA CHAIN"/>
    <property type="match status" value="1"/>
</dbReference>
<dbReference type="SMART" id="SM00406">
    <property type="entry name" value="IGv"/>
    <property type="match status" value="1"/>
</dbReference>
<dbReference type="InterPro" id="IPR013783">
    <property type="entry name" value="Ig-like_fold"/>
</dbReference>
<dbReference type="GeneTree" id="ENSGT00940000155819"/>
<feature type="chain" id="PRO_5047512593" description="Immunoglobulin V-set domain-containing protein" evidence="5">
    <location>
        <begin position="22"/>
        <end position="140"/>
    </location>
</feature>
<evidence type="ECO:0000256" key="5">
    <source>
        <dbReference type="SAM" id="SignalP"/>
    </source>
</evidence>
<dbReference type="FunCoup" id="A0A8I6A6L9">
    <property type="interactions" value="402"/>
</dbReference>
<protein>
    <recommendedName>
        <fullName evidence="6">Immunoglobulin V-set domain-containing protein</fullName>
    </recommendedName>
</protein>
<dbReference type="SUPFAM" id="SSF48726">
    <property type="entry name" value="Immunoglobulin"/>
    <property type="match status" value="1"/>
</dbReference>
<name>A0A8I6A6L9_RAT</name>
<dbReference type="Ensembl" id="ENSRNOT00000103371.2">
    <property type="protein sequence ID" value="ENSRNOP00000088656.2"/>
    <property type="gene ID" value="ENSRNOG00000069261.2"/>
</dbReference>
<dbReference type="AlphaFoldDB" id="A0A8I6A6L9"/>
<keyword evidence="2" id="KW-0391">Immunity</keyword>
<reference evidence="7" key="2">
    <citation type="submission" date="2025-08" db="UniProtKB">
        <authorList>
            <consortium name="Ensembl"/>
        </authorList>
    </citation>
    <scope>IDENTIFICATION</scope>
    <source>
        <strain evidence="7">Brown Norway</strain>
    </source>
</reference>
<keyword evidence="8" id="KW-1185">Reference proteome</keyword>
<evidence type="ECO:0000313" key="8">
    <source>
        <dbReference type="Proteomes" id="UP000002494"/>
    </source>
</evidence>
<dbReference type="InterPro" id="IPR036179">
    <property type="entry name" value="Ig-like_dom_sf"/>
</dbReference>
<dbReference type="Gene3D" id="2.60.40.10">
    <property type="entry name" value="Immunoglobulins"/>
    <property type="match status" value="1"/>
</dbReference>
<feature type="signal peptide" evidence="5">
    <location>
        <begin position="1"/>
        <end position="21"/>
    </location>
</feature>
<dbReference type="OrthoDB" id="9803478at2759"/>
<dbReference type="GO" id="GO:0002250">
    <property type="term" value="P:adaptive immune response"/>
    <property type="evidence" value="ECO:0007669"/>
    <property type="project" value="UniProtKB-KW"/>
</dbReference>
<reference evidence="7" key="1">
    <citation type="submission" date="2024-01" db="EMBL/GenBank/DDBJ databases">
        <title>GRCr8: a new rat reference genome assembly contstructed from accurate long reads and long range scaffolding.</title>
        <authorList>
            <person name="Doris P.A."/>
            <person name="Kalbfleisch T."/>
            <person name="Li K."/>
            <person name="Howe K."/>
            <person name="Wood J."/>
        </authorList>
    </citation>
    <scope>NUCLEOTIDE SEQUENCE [LARGE SCALE GENOMIC DNA]</scope>
    <source>
        <strain evidence="7">Brown Norway</strain>
    </source>
</reference>